<dbReference type="OrthoDB" id="9797743at2"/>
<dbReference type="RefSeq" id="WP_081158477.1">
    <property type="nucleotide sequence ID" value="NZ_LWBP01000001.1"/>
</dbReference>
<dbReference type="EMBL" id="LWBP01000001">
    <property type="protein sequence ID" value="OQP68292.1"/>
    <property type="molecule type" value="Genomic_DNA"/>
</dbReference>
<dbReference type="Gene3D" id="1.10.150.240">
    <property type="entry name" value="Putative phosphatase, domain 2"/>
    <property type="match status" value="1"/>
</dbReference>
<organism evidence="1 2">
    <name type="scientific">Niastella populi</name>
    <dbReference type="NCBI Taxonomy" id="550983"/>
    <lineage>
        <taxon>Bacteria</taxon>
        <taxon>Pseudomonadati</taxon>
        <taxon>Bacteroidota</taxon>
        <taxon>Chitinophagia</taxon>
        <taxon>Chitinophagales</taxon>
        <taxon>Chitinophagaceae</taxon>
        <taxon>Niastella</taxon>
    </lineage>
</organism>
<dbReference type="PANTHER" id="PTHR43481">
    <property type="entry name" value="FRUCTOSE-1-PHOSPHATE PHOSPHATASE"/>
    <property type="match status" value="1"/>
</dbReference>
<dbReference type="SFLD" id="SFLDG01129">
    <property type="entry name" value="C1.5:_HAD__Beta-PGM__Phosphata"/>
    <property type="match status" value="1"/>
</dbReference>
<dbReference type="SUPFAM" id="SSF56784">
    <property type="entry name" value="HAD-like"/>
    <property type="match status" value="1"/>
</dbReference>
<dbReference type="STRING" id="550983.A4R26_00330"/>
<proteinExistence type="predicted"/>
<evidence type="ECO:0000313" key="1">
    <source>
        <dbReference type="EMBL" id="OQP68292.1"/>
    </source>
</evidence>
<protein>
    <submittedName>
        <fullName evidence="1">Phosphatase</fullName>
    </submittedName>
</protein>
<dbReference type="GO" id="GO:0050308">
    <property type="term" value="F:sugar-phosphatase activity"/>
    <property type="evidence" value="ECO:0007669"/>
    <property type="project" value="TreeGrafter"/>
</dbReference>
<dbReference type="NCBIfam" id="TIGR01509">
    <property type="entry name" value="HAD-SF-IA-v3"/>
    <property type="match status" value="1"/>
</dbReference>
<sequence>MSSILPVPDKQTILTRLSEGSYDAFLYDCDGTLADNMGAHKASYSAAATMCGFELDDAIIDELAGWPIIQVAEEIRKRYNGNFDPAAFAQLKNKLYESNFINETKPIEFVVAHLKAHVGKVRIAVVSGGSRPSVSKTLQLLGISKLVEVLVCAGETPRGKPYPDPFLSAAEKLGVDPTKCLVFEDGTPGVQAAEAAGMRWIRIDHA</sequence>
<dbReference type="Proteomes" id="UP000192276">
    <property type="component" value="Unassembled WGS sequence"/>
</dbReference>
<dbReference type="InterPro" id="IPR023198">
    <property type="entry name" value="PGP-like_dom2"/>
</dbReference>
<dbReference type="InterPro" id="IPR023214">
    <property type="entry name" value="HAD_sf"/>
</dbReference>
<reference evidence="2" key="1">
    <citation type="submission" date="2016-04" db="EMBL/GenBank/DDBJ databases">
        <authorList>
            <person name="Chen L."/>
            <person name="Zhuang W."/>
            <person name="Wang G."/>
        </authorList>
    </citation>
    <scope>NUCLEOTIDE SEQUENCE [LARGE SCALE GENOMIC DNA]</scope>
    <source>
        <strain evidence="2">208</strain>
    </source>
</reference>
<dbReference type="AlphaFoldDB" id="A0A1V9GCL0"/>
<dbReference type="InterPro" id="IPR036412">
    <property type="entry name" value="HAD-like_sf"/>
</dbReference>
<evidence type="ECO:0000313" key="2">
    <source>
        <dbReference type="Proteomes" id="UP000192276"/>
    </source>
</evidence>
<keyword evidence="2" id="KW-1185">Reference proteome</keyword>
<comment type="caution">
    <text evidence="1">The sequence shown here is derived from an EMBL/GenBank/DDBJ whole genome shotgun (WGS) entry which is preliminary data.</text>
</comment>
<dbReference type="InterPro" id="IPR041492">
    <property type="entry name" value="HAD_2"/>
</dbReference>
<accession>A0A1V9GCL0</accession>
<dbReference type="SFLD" id="SFLDS00003">
    <property type="entry name" value="Haloacid_Dehalogenase"/>
    <property type="match status" value="1"/>
</dbReference>
<dbReference type="Pfam" id="PF13419">
    <property type="entry name" value="HAD_2"/>
    <property type="match status" value="1"/>
</dbReference>
<gene>
    <name evidence="1" type="ORF">A4R26_00330</name>
</gene>
<dbReference type="PANTHER" id="PTHR43481:SF4">
    <property type="entry name" value="GLYCEROL-1-PHOSPHATE PHOSPHOHYDROLASE 1-RELATED"/>
    <property type="match status" value="1"/>
</dbReference>
<dbReference type="InterPro" id="IPR051806">
    <property type="entry name" value="HAD-like_SPP"/>
</dbReference>
<dbReference type="CDD" id="cd07505">
    <property type="entry name" value="HAD_BPGM-like"/>
    <property type="match status" value="1"/>
</dbReference>
<dbReference type="InterPro" id="IPR006439">
    <property type="entry name" value="HAD-SF_hydro_IA"/>
</dbReference>
<dbReference type="Gene3D" id="3.40.50.1000">
    <property type="entry name" value="HAD superfamily/HAD-like"/>
    <property type="match status" value="1"/>
</dbReference>
<name>A0A1V9GCL0_9BACT</name>